<sequence>MKRGSGSRRLGVEYGHAHTPTTHTNDRRKYHSYHHANGKAHNASCYNPYDIKVLTFRGTVRKTVTGAASQAAGHGSNLIQRRRDTQNWFRGR</sequence>
<dbReference type="Proteomes" id="UP001152562">
    <property type="component" value="Unassembled WGS sequence"/>
</dbReference>
<evidence type="ECO:0000313" key="3">
    <source>
        <dbReference type="Proteomes" id="UP001152562"/>
    </source>
</evidence>
<keyword evidence="3" id="KW-1185">Reference proteome</keyword>
<reference evidence="2" key="1">
    <citation type="submission" date="2022-05" db="EMBL/GenBank/DDBJ databases">
        <authorList>
            <person name="Okamura Y."/>
        </authorList>
    </citation>
    <scope>NUCLEOTIDE SEQUENCE</scope>
</reference>
<comment type="caution">
    <text evidence="2">The sequence shown here is derived from an EMBL/GenBank/DDBJ whole genome shotgun (WGS) entry which is preliminary data.</text>
</comment>
<protein>
    <submittedName>
        <fullName evidence="2">Uncharacterized protein</fullName>
    </submittedName>
</protein>
<dbReference type="EMBL" id="CALOZG010000003">
    <property type="protein sequence ID" value="CAH4006990.1"/>
    <property type="molecule type" value="Genomic_DNA"/>
</dbReference>
<name>A0A9P0X670_PIEBR</name>
<dbReference type="AlphaFoldDB" id="A0A9P0X670"/>
<accession>A0A9P0X670</accession>
<feature type="region of interest" description="Disordered" evidence="1">
    <location>
        <begin position="72"/>
        <end position="92"/>
    </location>
</feature>
<organism evidence="2 3">
    <name type="scientific">Pieris brassicae</name>
    <name type="common">White butterfly</name>
    <name type="synonym">Large white butterfly</name>
    <dbReference type="NCBI Taxonomy" id="7116"/>
    <lineage>
        <taxon>Eukaryota</taxon>
        <taxon>Metazoa</taxon>
        <taxon>Ecdysozoa</taxon>
        <taxon>Arthropoda</taxon>
        <taxon>Hexapoda</taxon>
        <taxon>Insecta</taxon>
        <taxon>Pterygota</taxon>
        <taxon>Neoptera</taxon>
        <taxon>Endopterygota</taxon>
        <taxon>Lepidoptera</taxon>
        <taxon>Glossata</taxon>
        <taxon>Ditrysia</taxon>
        <taxon>Papilionoidea</taxon>
        <taxon>Pieridae</taxon>
        <taxon>Pierinae</taxon>
        <taxon>Pieris</taxon>
    </lineage>
</organism>
<evidence type="ECO:0000313" key="2">
    <source>
        <dbReference type="EMBL" id="CAH4006990.1"/>
    </source>
</evidence>
<gene>
    <name evidence="2" type="ORF">PIBRA_LOCUS2992</name>
</gene>
<evidence type="ECO:0000256" key="1">
    <source>
        <dbReference type="SAM" id="MobiDB-lite"/>
    </source>
</evidence>
<proteinExistence type="predicted"/>
<feature type="region of interest" description="Disordered" evidence="1">
    <location>
        <begin position="1"/>
        <end position="30"/>
    </location>
</feature>